<name>A0A7W7CGK7_9PSEU</name>
<keyword evidence="3" id="KW-1185">Reference proteome</keyword>
<dbReference type="GO" id="GO:0016747">
    <property type="term" value="F:acyltransferase activity, transferring groups other than amino-acyl groups"/>
    <property type="evidence" value="ECO:0007669"/>
    <property type="project" value="InterPro"/>
</dbReference>
<comment type="caution">
    <text evidence="2">The sequence shown here is derived from an EMBL/GenBank/DDBJ whole genome shotgun (WGS) entry which is preliminary data.</text>
</comment>
<gene>
    <name evidence="2" type="ORF">HNR67_005501</name>
</gene>
<feature type="domain" description="N-acetyltransferase" evidence="1">
    <location>
        <begin position="15"/>
        <end position="177"/>
    </location>
</feature>
<reference evidence="2 3" key="1">
    <citation type="submission" date="2020-08" db="EMBL/GenBank/DDBJ databases">
        <title>Sequencing the genomes of 1000 actinobacteria strains.</title>
        <authorList>
            <person name="Klenk H.-P."/>
        </authorList>
    </citation>
    <scope>NUCLEOTIDE SEQUENCE [LARGE SCALE GENOMIC DNA]</scope>
    <source>
        <strain evidence="2 3">DSM 44230</strain>
    </source>
</reference>
<dbReference type="InterPro" id="IPR000182">
    <property type="entry name" value="GNAT_dom"/>
</dbReference>
<dbReference type="AlphaFoldDB" id="A0A7W7CGK7"/>
<dbReference type="InterPro" id="IPR016181">
    <property type="entry name" value="Acyl_CoA_acyltransferase"/>
</dbReference>
<dbReference type="PANTHER" id="PTHR43792">
    <property type="entry name" value="GNAT FAMILY, PUTATIVE (AFU_ORTHOLOGUE AFUA_3G00765)-RELATED-RELATED"/>
    <property type="match status" value="1"/>
</dbReference>
<dbReference type="Proteomes" id="UP000533598">
    <property type="component" value="Unassembled WGS sequence"/>
</dbReference>
<dbReference type="EMBL" id="JACHMH010000001">
    <property type="protein sequence ID" value="MBB4679383.1"/>
    <property type="molecule type" value="Genomic_DNA"/>
</dbReference>
<dbReference type="SUPFAM" id="SSF55729">
    <property type="entry name" value="Acyl-CoA N-acyltransferases (Nat)"/>
    <property type="match status" value="1"/>
</dbReference>
<organism evidence="2 3">
    <name type="scientific">Crossiella cryophila</name>
    <dbReference type="NCBI Taxonomy" id="43355"/>
    <lineage>
        <taxon>Bacteria</taxon>
        <taxon>Bacillati</taxon>
        <taxon>Actinomycetota</taxon>
        <taxon>Actinomycetes</taxon>
        <taxon>Pseudonocardiales</taxon>
        <taxon>Pseudonocardiaceae</taxon>
        <taxon>Crossiella</taxon>
    </lineage>
</organism>
<accession>A0A7W7CGK7</accession>
<keyword evidence="2" id="KW-0808">Transferase</keyword>
<dbReference type="InterPro" id="IPR051531">
    <property type="entry name" value="N-acetyltransferase"/>
</dbReference>
<dbReference type="PROSITE" id="PS51186">
    <property type="entry name" value="GNAT"/>
    <property type="match status" value="1"/>
</dbReference>
<dbReference type="Pfam" id="PF13302">
    <property type="entry name" value="Acetyltransf_3"/>
    <property type="match status" value="1"/>
</dbReference>
<protein>
    <submittedName>
        <fullName evidence="2">RimJ/RimL family protein N-acetyltransferase</fullName>
    </submittedName>
</protein>
<dbReference type="Gene3D" id="3.40.630.30">
    <property type="match status" value="1"/>
</dbReference>
<sequence length="182" mass="20194">MIERMAQPTLHTPRLTLVPLAEEHLDLEAELDADPEVMRYLGGRAHTRAEVERSHRRRLAAAAKVPGLGFWVGFAEDGFVGWWILQPPHGPDQPEVAGEADLGYRLARSHWRRGYASEGARELIRYGFTDLGLDRIFAQTLAVNAASRATMTSVGLTFVREFLSSGQVEVEYEITPATPASP</sequence>
<evidence type="ECO:0000259" key="1">
    <source>
        <dbReference type="PROSITE" id="PS51186"/>
    </source>
</evidence>
<proteinExistence type="predicted"/>
<dbReference type="PANTHER" id="PTHR43792:SF16">
    <property type="entry name" value="N-ACETYLTRANSFERASE DOMAIN-CONTAINING PROTEIN"/>
    <property type="match status" value="1"/>
</dbReference>
<dbReference type="RefSeq" id="WP_246492606.1">
    <property type="nucleotide sequence ID" value="NZ_BAAAUI010000001.1"/>
</dbReference>
<evidence type="ECO:0000313" key="2">
    <source>
        <dbReference type="EMBL" id="MBB4679383.1"/>
    </source>
</evidence>
<evidence type="ECO:0000313" key="3">
    <source>
        <dbReference type="Proteomes" id="UP000533598"/>
    </source>
</evidence>